<dbReference type="PROSITE" id="PS52004">
    <property type="entry name" value="KS3_2"/>
    <property type="match status" value="1"/>
</dbReference>
<gene>
    <name evidence="6" type="ORF">QO019_004352</name>
</gene>
<dbReference type="Proteomes" id="UP001236795">
    <property type="component" value="Unassembled WGS sequence"/>
</dbReference>
<dbReference type="Pfam" id="PF00109">
    <property type="entry name" value="ketoacyl-synt"/>
    <property type="match status" value="1"/>
</dbReference>
<dbReference type="SUPFAM" id="SSF53901">
    <property type="entry name" value="Thiolase-like"/>
    <property type="match status" value="2"/>
</dbReference>
<name>A0ABU0KLK0_9ACTN</name>
<evidence type="ECO:0000256" key="1">
    <source>
        <dbReference type="ARBA" id="ARBA00008467"/>
    </source>
</evidence>
<comment type="similarity">
    <text evidence="1 4">Belongs to the thiolase-like superfamily. Beta-ketoacyl-ACP synthases family.</text>
</comment>
<dbReference type="InterPro" id="IPR014031">
    <property type="entry name" value="Ketoacyl_synth_C"/>
</dbReference>
<keyword evidence="3 6" id="KW-0012">Acyltransferase</keyword>
<accession>A0ABU0KLK0</accession>
<reference evidence="6 7" key="1">
    <citation type="submission" date="2023-07" db="EMBL/GenBank/DDBJ databases">
        <title>Genomic Encyclopedia of Type Strains, Phase IV (KMG-IV): sequencing the most valuable type-strain genomes for metagenomic binning, comparative biology and taxonomic classification.</title>
        <authorList>
            <person name="Goeker M."/>
        </authorList>
    </citation>
    <scope>NUCLEOTIDE SEQUENCE [LARGE SCALE GENOMIC DNA]</scope>
    <source>
        <strain evidence="6 7">DSM 40573</strain>
    </source>
</reference>
<dbReference type="EMBL" id="JAUSWC010000016">
    <property type="protein sequence ID" value="MDQ0489475.1"/>
    <property type="molecule type" value="Genomic_DNA"/>
</dbReference>
<dbReference type="InterPro" id="IPR014030">
    <property type="entry name" value="Ketoacyl_synth_N"/>
</dbReference>
<dbReference type="CDD" id="cd00832">
    <property type="entry name" value="CLF"/>
    <property type="match status" value="1"/>
</dbReference>
<keyword evidence="2 4" id="KW-0808">Transferase</keyword>
<dbReference type="InterPro" id="IPR016039">
    <property type="entry name" value="Thiolase-like"/>
</dbReference>
<evidence type="ECO:0000256" key="4">
    <source>
        <dbReference type="RuleBase" id="RU003694"/>
    </source>
</evidence>
<dbReference type="PANTHER" id="PTHR11712">
    <property type="entry name" value="POLYKETIDE SYNTHASE-RELATED"/>
    <property type="match status" value="1"/>
</dbReference>
<dbReference type="EC" id="2.3.1.-" evidence="6"/>
<dbReference type="PANTHER" id="PTHR11712:SF322">
    <property type="entry name" value="POLYKETIDE BETA-KETOACYL SYNTHASE 2-RELATED"/>
    <property type="match status" value="1"/>
</dbReference>
<dbReference type="RefSeq" id="WP_202415343.1">
    <property type="nucleotide sequence ID" value="NZ_JAUSWC010000016.1"/>
</dbReference>
<dbReference type="GO" id="GO:0016746">
    <property type="term" value="F:acyltransferase activity"/>
    <property type="evidence" value="ECO:0007669"/>
    <property type="project" value="UniProtKB-KW"/>
</dbReference>
<evidence type="ECO:0000256" key="2">
    <source>
        <dbReference type="ARBA" id="ARBA00022679"/>
    </source>
</evidence>
<dbReference type="InterPro" id="IPR020841">
    <property type="entry name" value="PKS_Beta-ketoAc_synthase_dom"/>
</dbReference>
<evidence type="ECO:0000313" key="6">
    <source>
        <dbReference type="EMBL" id="MDQ0489475.1"/>
    </source>
</evidence>
<protein>
    <submittedName>
        <fullName evidence="6">Act minimal PKS chain-length factor (CLF/KS beta)</fullName>
        <ecNumber evidence="6">2.3.1.-</ecNumber>
    </submittedName>
</protein>
<dbReference type="Gene3D" id="3.40.47.10">
    <property type="match status" value="2"/>
</dbReference>
<evidence type="ECO:0000256" key="3">
    <source>
        <dbReference type="ARBA" id="ARBA00023315"/>
    </source>
</evidence>
<keyword evidence="7" id="KW-1185">Reference proteome</keyword>
<organism evidence="6 7">
    <name type="scientific">Streptomyces thermodiastaticus</name>
    <dbReference type="NCBI Taxonomy" id="44061"/>
    <lineage>
        <taxon>Bacteria</taxon>
        <taxon>Bacillati</taxon>
        <taxon>Actinomycetota</taxon>
        <taxon>Actinomycetes</taxon>
        <taxon>Kitasatosporales</taxon>
        <taxon>Streptomycetaceae</taxon>
        <taxon>Streptomyces</taxon>
    </lineage>
</organism>
<dbReference type="InterPro" id="IPR000794">
    <property type="entry name" value="Beta-ketoacyl_synthase"/>
</dbReference>
<evidence type="ECO:0000313" key="7">
    <source>
        <dbReference type="Proteomes" id="UP001236795"/>
    </source>
</evidence>
<feature type="domain" description="Ketosynthase family 3 (KS3)" evidence="5">
    <location>
        <begin position="22"/>
        <end position="424"/>
    </location>
</feature>
<sequence>MTAATTRNNRNTATTQDTATVKAAPVVTGIGVVAPNGLGTEEWWRATLAGEHGIRPVADYDTSGYPVSLIGRVTGFEAADHLPGRLLPQTDRVTRLALTAADWALADSGADLPALPEYGIGVVTSNATGGFEFTHREIRKLWTEGPERVSVYESFAWFYAVNTGQISIRNGLRGPSGVLVAEQAGGLDAIGHARRTLRRGGVLSLTGGVESAFDPWGLVSHLSSGRLSRARDPERAYLPFDTRACGHVPGEGGAILVLEDAEAAARRGAERIYGEIAGYAATFDPPPGSGRPPGLGRAARLALADASVTAEDVDVVFADAAALPALDDIEATVIEELFGPYGVPVTVPKTLTGRLAGGGPPLDVAAALLSIRDGVLPPTGHVERLVATHRLDLVRGEPRRTSVRTALVLARGYGGFNAAVVVRAPHPA</sequence>
<evidence type="ECO:0000259" key="5">
    <source>
        <dbReference type="PROSITE" id="PS52004"/>
    </source>
</evidence>
<comment type="caution">
    <text evidence="6">The sequence shown here is derived from an EMBL/GenBank/DDBJ whole genome shotgun (WGS) entry which is preliminary data.</text>
</comment>
<proteinExistence type="inferred from homology"/>
<dbReference type="Pfam" id="PF02801">
    <property type="entry name" value="Ketoacyl-synt_C"/>
    <property type="match status" value="1"/>
</dbReference>